<evidence type="ECO:0000256" key="3">
    <source>
        <dbReference type="ARBA" id="ARBA00022475"/>
    </source>
</evidence>
<feature type="domain" description="ABC transmembrane type-1" evidence="8">
    <location>
        <begin position="70"/>
        <end position="259"/>
    </location>
</feature>
<evidence type="ECO:0000313" key="10">
    <source>
        <dbReference type="Proteomes" id="UP000749471"/>
    </source>
</evidence>
<dbReference type="Pfam" id="PF00528">
    <property type="entry name" value="BPD_transp_1"/>
    <property type="match status" value="1"/>
</dbReference>
<dbReference type="PANTHER" id="PTHR43744">
    <property type="entry name" value="ABC TRANSPORTER PERMEASE PROTEIN MG189-RELATED-RELATED"/>
    <property type="match status" value="1"/>
</dbReference>
<name>A0ABS6E7C9_9FIRM</name>
<keyword evidence="5 7" id="KW-1133">Transmembrane helix</keyword>
<sequence>MMKRIISKFTTYTILIIGALFILVPFIWMLSTSLKPYNEVLIMPPKFIPSKFMWENYRIALEAAPFKRYFLNSLFVTTMITMGEILTAILAAFAFSNLNFKGKDILFTVLMGTMMVPSEVLTIPNFVTLSKLKWIDTYKALIIPWCASIYSIFLLKQHFQSIPKELYYASKVDGCKDFKFLWTMIVPLSKPAIVTLTLLKVIGSWNSFMWPLIVTNSDKLRTLPVALSAFSNEVGTDYNILMAATNLIIIPIMILYIFLQKHIIVGISKSGIKG</sequence>
<evidence type="ECO:0000259" key="8">
    <source>
        <dbReference type="PROSITE" id="PS50928"/>
    </source>
</evidence>
<dbReference type="EMBL" id="JAHLPM010000010">
    <property type="protein sequence ID" value="MBU5438817.1"/>
    <property type="molecule type" value="Genomic_DNA"/>
</dbReference>
<dbReference type="PANTHER" id="PTHR43744:SF12">
    <property type="entry name" value="ABC TRANSPORTER PERMEASE PROTEIN MG189-RELATED"/>
    <property type="match status" value="1"/>
</dbReference>
<dbReference type="PROSITE" id="PS50928">
    <property type="entry name" value="ABC_TM1"/>
    <property type="match status" value="1"/>
</dbReference>
<evidence type="ECO:0000256" key="4">
    <source>
        <dbReference type="ARBA" id="ARBA00022692"/>
    </source>
</evidence>
<dbReference type="Proteomes" id="UP000749471">
    <property type="component" value="Unassembled WGS sequence"/>
</dbReference>
<organism evidence="9 10">
    <name type="scientific">Tissierella simiarum</name>
    <dbReference type="NCBI Taxonomy" id="2841534"/>
    <lineage>
        <taxon>Bacteria</taxon>
        <taxon>Bacillati</taxon>
        <taxon>Bacillota</taxon>
        <taxon>Tissierellia</taxon>
        <taxon>Tissierellales</taxon>
        <taxon>Tissierellaceae</taxon>
        <taxon>Tissierella</taxon>
    </lineage>
</organism>
<gene>
    <name evidence="9" type="ORF">KQI42_12385</name>
</gene>
<proteinExistence type="inferred from homology"/>
<evidence type="ECO:0000256" key="2">
    <source>
        <dbReference type="ARBA" id="ARBA00022448"/>
    </source>
</evidence>
<keyword evidence="4 7" id="KW-0812">Transmembrane</keyword>
<comment type="similarity">
    <text evidence="7">Belongs to the binding-protein-dependent transport system permease family.</text>
</comment>
<comment type="caution">
    <text evidence="9">The sequence shown here is derived from an EMBL/GenBank/DDBJ whole genome shotgun (WGS) entry which is preliminary data.</text>
</comment>
<feature type="transmembrane region" description="Helical" evidence="7">
    <location>
        <begin position="12"/>
        <end position="31"/>
    </location>
</feature>
<keyword evidence="6 7" id="KW-0472">Membrane</keyword>
<dbReference type="CDD" id="cd06261">
    <property type="entry name" value="TM_PBP2"/>
    <property type="match status" value="1"/>
</dbReference>
<protein>
    <submittedName>
        <fullName evidence="9">Carbohydrate ABC transporter permease</fullName>
    </submittedName>
</protein>
<evidence type="ECO:0000313" key="9">
    <source>
        <dbReference type="EMBL" id="MBU5438817.1"/>
    </source>
</evidence>
<feature type="transmembrane region" description="Helical" evidence="7">
    <location>
        <begin position="180"/>
        <end position="202"/>
    </location>
</feature>
<evidence type="ECO:0000256" key="6">
    <source>
        <dbReference type="ARBA" id="ARBA00023136"/>
    </source>
</evidence>
<keyword evidence="2 7" id="KW-0813">Transport</keyword>
<comment type="subcellular location">
    <subcellularLocation>
        <location evidence="1 7">Cell membrane</location>
        <topology evidence="1 7">Multi-pass membrane protein</topology>
    </subcellularLocation>
</comment>
<feature type="transmembrane region" description="Helical" evidence="7">
    <location>
        <begin position="69"/>
        <end position="93"/>
    </location>
</feature>
<dbReference type="InterPro" id="IPR000515">
    <property type="entry name" value="MetI-like"/>
</dbReference>
<evidence type="ECO:0000256" key="7">
    <source>
        <dbReference type="RuleBase" id="RU363032"/>
    </source>
</evidence>
<feature type="transmembrane region" description="Helical" evidence="7">
    <location>
        <begin position="138"/>
        <end position="159"/>
    </location>
</feature>
<feature type="transmembrane region" description="Helical" evidence="7">
    <location>
        <begin position="105"/>
        <end position="126"/>
    </location>
</feature>
<evidence type="ECO:0000256" key="5">
    <source>
        <dbReference type="ARBA" id="ARBA00022989"/>
    </source>
</evidence>
<evidence type="ECO:0000256" key="1">
    <source>
        <dbReference type="ARBA" id="ARBA00004651"/>
    </source>
</evidence>
<keyword evidence="10" id="KW-1185">Reference proteome</keyword>
<accession>A0ABS6E7C9</accession>
<feature type="transmembrane region" description="Helical" evidence="7">
    <location>
        <begin position="240"/>
        <end position="259"/>
    </location>
</feature>
<reference evidence="9 10" key="1">
    <citation type="submission" date="2021-06" db="EMBL/GenBank/DDBJ databases">
        <authorList>
            <person name="Sun Q."/>
            <person name="Li D."/>
        </authorList>
    </citation>
    <scope>NUCLEOTIDE SEQUENCE [LARGE SCALE GENOMIC DNA]</scope>
    <source>
        <strain evidence="9 10">MSJ-40</strain>
    </source>
</reference>
<keyword evidence="3" id="KW-1003">Cell membrane</keyword>